<accession>A0A4S8IBU0</accession>
<dbReference type="AlphaFoldDB" id="A0A4S8IBU0"/>
<name>A0A4S8IBU0_MUSBA</name>
<protein>
    <submittedName>
        <fullName evidence="1">Uncharacterized protein</fullName>
    </submittedName>
</protein>
<dbReference type="EMBL" id="PYDT01000011">
    <property type="protein sequence ID" value="THU45545.1"/>
    <property type="molecule type" value="Genomic_DNA"/>
</dbReference>
<reference evidence="1 2" key="1">
    <citation type="journal article" date="2019" name="Nat. Plants">
        <title>Genome sequencing of Musa balbisiana reveals subgenome evolution and function divergence in polyploid bananas.</title>
        <authorList>
            <person name="Yao X."/>
        </authorList>
    </citation>
    <scope>NUCLEOTIDE SEQUENCE [LARGE SCALE GENOMIC DNA]</scope>
    <source>
        <strain evidence="2">cv. DH-PKW</strain>
        <tissue evidence="1">Leaves</tissue>
    </source>
</reference>
<evidence type="ECO:0000313" key="2">
    <source>
        <dbReference type="Proteomes" id="UP000317650"/>
    </source>
</evidence>
<evidence type="ECO:0000313" key="1">
    <source>
        <dbReference type="EMBL" id="THU45545.1"/>
    </source>
</evidence>
<gene>
    <name evidence="1" type="ORF">C4D60_Mb02t19110</name>
</gene>
<dbReference type="Proteomes" id="UP000317650">
    <property type="component" value="Chromosome 2"/>
</dbReference>
<keyword evidence="2" id="KW-1185">Reference proteome</keyword>
<proteinExistence type="predicted"/>
<organism evidence="1 2">
    <name type="scientific">Musa balbisiana</name>
    <name type="common">Banana</name>
    <dbReference type="NCBI Taxonomy" id="52838"/>
    <lineage>
        <taxon>Eukaryota</taxon>
        <taxon>Viridiplantae</taxon>
        <taxon>Streptophyta</taxon>
        <taxon>Embryophyta</taxon>
        <taxon>Tracheophyta</taxon>
        <taxon>Spermatophyta</taxon>
        <taxon>Magnoliopsida</taxon>
        <taxon>Liliopsida</taxon>
        <taxon>Zingiberales</taxon>
        <taxon>Musaceae</taxon>
        <taxon>Musa</taxon>
    </lineage>
</organism>
<comment type="caution">
    <text evidence="1">The sequence shown here is derived from an EMBL/GenBank/DDBJ whole genome shotgun (WGS) entry which is preliminary data.</text>
</comment>
<sequence>MQGGVLDLPVVDDSGLHPRDHLRGVRHNQVKLFLGAPLKELFKVPLLDLLLLSAGSGDTMVALLCD</sequence>